<accession>A0A7W6PSL4</accession>
<gene>
    <name evidence="4" type="ORF">GGQ72_003671</name>
</gene>
<evidence type="ECO:0000256" key="1">
    <source>
        <dbReference type="ARBA" id="ARBA00006174"/>
    </source>
</evidence>
<evidence type="ECO:0000313" key="4">
    <source>
        <dbReference type="EMBL" id="MBB4145109.1"/>
    </source>
</evidence>
<dbReference type="Pfam" id="PF19305">
    <property type="entry name" value="MmgE_PrpD_C"/>
    <property type="match status" value="1"/>
</dbReference>
<reference evidence="4 5" key="1">
    <citation type="submission" date="2020-08" db="EMBL/GenBank/DDBJ databases">
        <title>Genomic Encyclopedia of Type Strains, Phase IV (KMG-IV): sequencing the most valuable type-strain genomes for metagenomic binning, comparative biology and taxonomic classification.</title>
        <authorList>
            <person name="Goeker M."/>
        </authorList>
    </citation>
    <scope>NUCLEOTIDE SEQUENCE [LARGE SCALE GENOMIC DNA]</scope>
    <source>
        <strain evidence="4 5">DSM 29514</strain>
    </source>
</reference>
<sequence>MDDAATALASAAAATRFKSLPLEVRATYRDYVLDTLAVMAAGAAHPELMRTRRAFSASDGQGKASVVGMPETVPAAVAGFLNGAAMTVLQLQDGHRRARGHPMSHVLPAALAIAEETGASGQAMFDAVVAGYEVCARIGASLGGMQPLLHDTGTFGCIGAAVAAACLLTQGEDESVRVDVLEAAIGNAAAVALFPFRDTCMEGATGHHLFVGLGVQNGIVAARSSLAGLKPSERTLERFFGPRAGECFDLHLLTSGIGRDGQWSTYEIEQAYLKWHPVCAHLGPMLDCFEALRAKVESRPLADITDVRIDVYSTALQYDSSAPSNDLAARFSFRHAAAIALTCGVVRHDAFGTSVLSDPDIQSMAKKIRIEADPGFDALYPQNRPSRVTIWWNDGTQASEQVLVPRGDGARRLSRVEVDQKALRLIEAVWPQDAFDELRDLVDQVVTEVPDALATRLGALMRRPFRL</sequence>
<evidence type="ECO:0000259" key="3">
    <source>
        <dbReference type="Pfam" id="PF19305"/>
    </source>
</evidence>
<keyword evidence="5" id="KW-1185">Reference proteome</keyword>
<dbReference type="GO" id="GO:0016829">
    <property type="term" value="F:lyase activity"/>
    <property type="evidence" value="ECO:0007669"/>
    <property type="project" value="InterPro"/>
</dbReference>
<dbReference type="InterPro" id="IPR045337">
    <property type="entry name" value="MmgE_PrpD_C"/>
</dbReference>
<protein>
    <submittedName>
        <fullName evidence="4">2-methylcitrate dehydratase PrpD</fullName>
    </submittedName>
</protein>
<comment type="similarity">
    <text evidence="1">Belongs to the PrpD family.</text>
</comment>
<dbReference type="InterPro" id="IPR042183">
    <property type="entry name" value="MmgE/PrpD_sf_1"/>
</dbReference>
<name>A0A7W6PSL4_9HYPH</name>
<proteinExistence type="inferred from homology"/>
<evidence type="ECO:0000259" key="2">
    <source>
        <dbReference type="Pfam" id="PF03972"/>
    </source>
</evidence>
<dbReference type="PANTHER" id="PTHR16943">
    <property type="entry name" value="2-METHYLCITRATE DEHYDRATASE-RELATED"/>
    <property type="match status" value="1"/>
</dbReference>
<dbReference type="EMBL" id="JACIEC010000005">
    <property type="protein sequence ID" value="MBB4145109.1"/>
    <property type="molecule type" value="Genomic_DNA"/>
</dbReference>
<dbReference type="Gene3D" id="3.30.1330.120">
    <property type="entry name" value="2-methylcitrate dehydratase PrpD"/>
    <property type="match status" value="1"/>
</dbReference>
<dbReference type="RefSeq" id="WP_165131033.1">
    <property type="nucleotide sequence ID" value="NZ_CP049249.1"/>
</dbReference>
<dbReference type="InterPro" id="IPR042188">
    <property type="entry name" value="MmgE/PrpD_sf_2"/>
</dbReference>
<dbReference type="Proteomes" id="UP000519897">
    <property type="component" value="Unassembled WGS sequence"/>
</dbReference>
<dbReference type="Gene3D" id="1.10.4100.10">
    <property type="entry name" value="2-methylcitrate dehydratase PrpD"/>
    <property type="match status" value="1"/>
</dbReference>
<feature type="domain" description="MmgE/PrpD N-terminal" evidence="2">
    <location>
        <begin position="7"/>
        <end position="239"/>
    </location>
</feature>
<dbReference type="SUPFAM" id="SSF103378">
    <property type="entry name" value="2-methylcitrate dehydratase PrpD"/>
    <property type="match status" value="1"/>
</dbReference>
<comment type="caution">
    <text evidence="4">The sequence shown here is derived from an EMBL/GenBank/DDBJ whole genome shotgun (WGS) entry which is preliminary data.</text>
</comment>
<feature type="domain" description="MmgE/PrpD C-terminal" evidence="3">
    <location>
        <begin position="276"/>
        <end position="437"/>
    </location>
</feature>
<evidence type="ECO:0000313" key="5">
    <source>
        <dbReference type="Proteomes" id="UP000519897"/>
    </source>
</evidence>
<dbReference type="InterPro" id="IPR036148">
    <property type="entry name" value="MmgE/PrpD_sf"/>
</dbReference>
<dbReference type="PANTHER" id="PTHR16943:SF8">
    <property type="entry name" value="2-METHYLCITRATE DEHYDRATASE"/>
    <property type="match status" value="1"/>
</dbReference>
<dbReference type="InterPro" id="IPR005656">
    <property type="entry name" value="MmgE_PrpD"/>
</dbReference>
<dbReference type="InterPro" id="IPR045336">
    <property type="entry name" value="MmgE_PrpD_N"/>
</dbReference>
<dbReference type="AlphaFoldDB" id="A0A7W6PSL4"/>
<dbReference type="Pfam" id="PF03972">
    <property type="entry name" value="MmgE_PrpD_N"/>
    <property type="match status" value="1"/>
</dbReference>
<organism evidence="4 5">
    <name type="scientific">Rhizobium rhizoryzae</name>
    <dbReference type="NCBI Taxonomy" id="451876"/>
    <lineage>
        <taxon>Bacteria</taxon>
        <taxon>Pseudomonadati</taxon>
        <taxon>Pseudomonadota</taxon>
        <taxon>Alphaproteobacteria</taxon>
        <taxon>Hyphomicrobiales</taxon>
        <taxon>Rhizobiaceae</taxon>
        <taxon>Rhizobium/Agrobacterium group</taxon>
        <taxon>Rhizobium</taxon>
    </lineage>
</organism>